<dbReference type="SUPFAM" id="SSF90229">
    <property type="entry name" value="CCCH zinc finger"/>
    <property type="match status" value="1"/>
</dbReference>
<keyword evidence="3 7" id="KW-0862">Zinc</keyword>
<feature type="compositionally biased region" description="Low complexity" evidence="9">
    <location>
        <begin position="744"/>
        <end position="761"/>
    </location>
</feature>
<dbReference type="GO" id="GO:0003723">
    <property type="term" value="F:RNA binding"/>
    <property type="evidence" value="ECO:0007669"/>
    <property type="project" value="UniProtKB-UniRule"/>
</dbReference>
<dbReference type="InParanoid" id="A0A0C3JYI9"/>
<dbReference type="PROSITE" id="PS50102">
    <property type="entry name" value="RRM"/>
    <property type="match status" value="1"/>
</dbReference>
<dbReference type="CDD" id="cd12257">
    <property type="entry name" value="RRM1_RBM26_like"/>
    <property type="match status" value="1"/>
</dbReference>
<dbReference type="InterPro" id="IPR000504">
    <property type="entry name" value="RRM_dom"/>
</dbReference>
<dbReference type="FunCoup" id="A0A0C3JYI9">
    <property type="interactions" value="656"/>
</dbReference>
<evidence type="ECO:0000256" key="8">
    <source>
        <dbReference type="SAM" id="Coils"/>
    </source>
</evidence>
<evidence type="ECO:0000256" key="3">
    <source>
        <dbReference type="ARBA" id="ARBA00022833"/>
    </source>
</evidence>
<dbReference type="PANTHER" id="PTHR14398">
    <property type="entry name" value="RNA RECOGNITION RRM/RNP DOMAIN"/>
    <property type="match status" value="1"/>
</dbReference>
<feature type="region of interest" description="Disordered" evidence="9">
    <location>
        <begin position="742"/>
        <end position="801"/>
    </location>
</feature>
<dbReference type="SMART" id="SM00356">
    <property type="entry name" value="ZnF_C3H1"/>
    <property type="match status" value="1"/>
</dbReference>
<feature type="domain" description="C3H1-type" evidence="11">
    <location>
        <begin position="178"/>
        <end position="206"/>
    </location>
</feature>
<comment type="function">
    <text evidence="5">May be involved in the turnover of nuclear polyadenylated (pA+) RNA.</text>
</comment>
<dbReference type="SUPFAM" id="SSF54928">
    <property type="entry name" value="RNA-binding domain, RBD"/>
    <property type="match status" value="1"/>
</dbReference>
<feature type="compositionally biased region" description="Basic residues" evidence="9">
    <location>
        <begin position="645"/>
        <end position="659"/>
    </location>
</feature>
<dbReference type="GO" id="GO:0005634">
    <property type="term" value="C:nucleus"/>
    <property type="evidence" value="ECO:0007669"/>
    <property type="project" value="TreeGrafter"/>
</dbReference>
<dbReference type="InterPro" id="IPR045137">
    <property type="entry name" value="RBM26/27"/>
</dbReference>
<feature type="region of interest" description="Disordered" evidence="9">
    <location>
        <begin position="158"/>
        <end position="177"/>
    </location>
</feature>
<feature type="compositionally biased region" description="Basic and acidic residues" evidence="9">
    <location>
        <begin position="586"/>
        <end position="595"/>
    </location>
</feature>
<dbReference type="OrthoDB" id="443401at2759"/>
<dbReference type="InterPro" id="IPR036855">
    <property type="entry name" value="Znf_CCCH_sf"/>
</dbReference>
<dbReference type="Pfam" id="PF00642">
    <property type="entry name" value="zf-CCCH"/>
    <property type="match status" value="1"/>
</dbReference>
<feature type="region of interest" description="Disordered" evidence="9">
    <location>
        <begin position="555"/>
        <end position="595"/>
    </location>
</feature>
<dbReference type="InterPro" id="IPR002483">
    <property type="entry name" value="PWI_dom"/>
</dbReference>
<name>A0A0C3JYI9_PISTI</name>
<proteinExistence type="predicted"/>
<keyword evidence="1 7" id="KW-0479">Metal-binding</keyword>
<evidence type="ECO:0000256" key="6">
    <source>
        <dbReference type="PROSITE-ProRule" id="PRU00176"/>
    </source>
</evidence>
<feature type="compositionally biased region" description="Basic and acidic residues" evidence="9">
    <location>
        <begin position="118"/>
        <end position="131"/>
    </location>
</feature>
<evidence type="ECO:0000259" key="10">
    <source>
        <dbReference type="PROSITE" id="PS50102"/>
    </source>
</evidence>
<accession>A0A0C3JYI9</accession>
<reference evidence="12 13" key="1">
    <citation type="submission" date="2014-04" db="EMBL/GenBank/DDBJ databases">
        <authorList>
            <consortium name="DOE Joint Genome Institute"/>
            <person name="Kuo A."/>
            <person name="Kohler A."/>
            <person name="Costa M.D."/>
            <person name="Nagy L.G."/>
            <person name="Floudas D."/>
            <person name="Copeland A."/>
            <person name="Barry K.W."/>
            <person name="Cichocki N."/>
            <person name="Veneault-Fourrey C."/>
            <person name="LaButti K."/>
            <person name="Lindquist E.A."/>
            <person name="Lipzen A."/>
            <person name="Lundell T."/>
            <person name="Morin E."/>
            <person name="Murat C."/>
            <person name="Sun H."/>
            <person name="Tunlid A."/>
            <person name="Henrissat B."/>
            <person name="Grigoriev I.V."/>
            <person name="Hibbett D.S."/>
            <person name="Martin F."/>
            <person name="Nordberg H.P."/>
            <person name="Cantor M.N."/>
            <person name="Hua S.X."/>
        </authorList>
    </citation>
    <scope>NUCLEOTIDE SEQUENCE [LARGE SCALE GENOMIC DNA]</scope>
    <source>
        <strain evidence="12 13">Marx 270</strain>
    </source>
</reference>
<dbReference type="AlphaFoldDB" id="A0A0C3JYI9"/>
<feature type="domain" description="RRM" evidence="10">
    <location>
        <begin position="373"/>
        <end position="445"/>
    </location>
</feature>
<evidence type="ECO:0000256" key="5">
    <source>
        <dbReference type="ARBA" id="ARBA00043866"/>
    </source>
</evidence>
<feature type="compositionally biased region" description="Pro residues" evidence="9">
    <location>
        <begin position="490"/>
        <end position="502"/>
    </location>
</feature>
<evidence type="ECO:0000256" key="7">
    <source>
        <dbReference type="PROSITE-ProRule" id="PRU00723"/>
    </source>
</evidence>
<evidence type="ECO:0000256" key="2">
    <source>
        <dbReference type="ARBA" id="ARBA00022771"/>
    </source>
</evidence>
<feature type="zinc finger region" description="C3H1-type" evidence="7">
    <location>
        <begin position="178"/>
        <end position="206"/>
    </location>
</feature>
<dbReference type="PROSITE" id="PS50103">
    <property type="entry name" value="ZF_C3H1"/>
    <property type="match status" value="1"/>
</dbReference>
<dbReference type="EMBL" id="KN831982">
    <property type="protein sequence ID" value="KIO02442.1"/>
    <property type="molecule type" value="Genomic_DNA"/>
</dbReference>
<keyword evidence="4 6" id="KW-0694">RNA-binding</keyword>
<dbReference type="InterPro" id="IPR012677">
    <property type="entry name" value="Nucleotide-bd_a/b_plait_sf"/>
</dbReference>
<evidence type="ECO:0000313" key="13">
    <source>
        <dbReference type="Proteomes" id="UP000054217"/>
    </source>
</evidence>
<dbReference type="Gene3D" id="1.20.1390.10">
    <property type="entry name" value="PWI domain"/>
    <property type="match status" value="1"/>
</dbReference>
<dbReference type="Gene3D" id="3.30.70.330">
    <property type="match status" value="1"/>
</dbReference>
<dbReference type="Proteomes" id="UP000054217">
    <property type="component" value="Unassembled WGS sequence"/>
</dbReference>
<organism evidence="12 13">
    <name type="scientific">Pisolithus tinctorius Marx 270</name>
    <dbReference type="NCBI Taxonomy" id="870435"/>
    <lineage>
        <taxon>Eukaryota</taxon>
        <taxon>Fungi</taxon>
        <taxon>Dikarya</taxon>
        <taxon>Basidiomycota</taxon>
        <taxon>Agaricomycotina</taxon>
        <taxon>Agaricomycetes</taxon>
        <taxon>Agaricomycetidae</taxon>
        <taxon>Boletales</taxon>
        <taxon>Sclerodermatineae</taxon>
        <taxon>Pisolithaceae</taxon>
        <taxon>Pisolithus</taxon>
    </lineage>
</organism>
<evidence type="ECO:0000256" key="4">
    <source>
        <dbReference type="ARBA" id="ARBA00022884"/>
    </source>
</evidence>
<dbReference type="GO" id="GO:0008270">
    <property type="term" value="F:zinc ion binding"/>
    <property type="evidence" value="ECO:0007669"/>
    <property type="project" value="UniProtKB-KW"/>
</dbReference>
<dbReference type="InterPro" id="IPR035979">
    <property type="entry name" value="RBD_domain_sf"/>
</dbReference>
<dbReference type="InterPro" id="IPR000571">
    <property type="entry name" value="Znf_CCCH"/>
</dbReference>
<dbReference type="PANTHER" id="PTHR14398:SF0">
    <property type="entry name" value="ZINC FINGER PROTEIN SWM"/>
    <property type="match status" value="1"/>
</dbReference>
<reference evidence="13" key="2">
    <citation type="submission" date="2015-01" db="EMBL/GenBank/DDBJ databases">
        <title>Evolutionary Origins and Diversification of the Mycorrhizal Mutualists.</title>
        <authorList>
            <consortium name="DOE Joint Genome Institute"/>
            <consortium name="Mycorrhizal Genomics Consortium"/>
            <person name="Kohler A."/>
            <person name="Kuo A."/>
            <person name="Nagy L.G."/>
            <person name="Floudas D."/>
            <person name="Copeland A."/>
            <person name="Barry K.W."/>
            <person name="Cichocki N."/>
            <person name="Veneault-Fourrey C."/>
            <person name="LaButti K."/>
            <person name="Lindquist E.A."/>
            <person name="Lipzen A."/>
            <person name="Lundell T."/>
            <person name="Morin E."/>
            <person name="Murat C."/>
            <person name="Riley R."/>
            <person name="Ohm R."/>
            <person name="Sun H."/>
            <person name="Tunlid A."/>
            <person name="Henrissat B."/>
            <person name="Grigoriev I.V."/>
            <person name="Hibbett D.S."/>
            <person name="Martin F."/>
        </authorList>
    </citation>
    <scope>NUCLEOTIDE SEQUENCE [LARGE SCALE GENOMIC DNA]</scope>
    <source>
        <strain evidence="13">Marx 270</strain>
    </source>
</reference>
<keyword evidence="13" id="KW-1185">Reference proteome</keyword>
<keyword evidence="2 7" id="KW-0863">Zinc-finger</keyword>
<evidence type="ECO:0000256" key="1">
    <source>
        <dbReference type="ARBA" id="ARBA00022723"/>
    </source>
</evidence>
<sequence length="801" mass="86947">MLSDPSTAPHLKQWLVRTLEPICDAEPGALADYVLALLKHNVPESEMRKELTIQLDEFLEKEGPPFIDTLFTVLRTKSYLPYDNTLAYPSSSTHHPNDVGIPIPLDGLIQNNSTSPERGQKRSLEYDDHRPVKGPRLSASGPFSRYSDAQDYRVWEDRSDKSGMGGVNGQRIQSYQPPDRRGICRDYHKNGYCARGALCKYSHGDDAFVPSQLFPMNGSGPLPFLPMFPPFAIPGPSAAYDPHEARMDMRPGPGMMDMNGRAHQRPPLIPRAHQEEHSRSKSTGELPVIQDLTPQDAALLKTSLQPGQSSIQDALSVQQQSEDLDVNMVLEGDTTSPSARDMRIGFEPRGARGGRGTFAGNVQNFRPGRRTDKTLVIEKIPHDKLSLDAVNSWFKRFGTVTNVAIDVHNAKALVSFSEHHEAVAAWKSEDAVFNNRFVKVFWHRPLEGHGQKGARMLAASAPLVASISSRPSASANAASPPSPVQAETPTPAPAPTAVPPRKLPVSNTASDLATKQRLLEQRIAEQKSLMLALATATSEEKKQIMARLRKLGEEVQPAATSASAAGIPQSPSPAAGRATSDTPQASDHEQRERERLDKELELHSATSGRESTEELQARLAKLREEAATLGITEYGSPAPGAYRSYRGRGRGGRSFHRGAGRGGPPRGSMKLDNRPKQLLIKAVADDAVPAVRSWFETTGQLESVDTVDGNVVVGFRTRAAAEQALAKGNDIPSIGTVQVTWHTAQQRPSSGSQAPASSGQQTDKGTGTEEPIRDSPPSPRPQEEEVVSSGWGDAGEDGMGF</sequence>
<protein>
    <recommendedName>
        <fullName evidence="14">C3H1-type domain-containing protein</fullName>
    </recommendedName>
</protein>
<evidence type="ECO:0000313" key="12">
    <source>
        <dbReference type="EMBL" id="KIO02442.1"/>
    </source>
</evidence>
<dbReference type="HOGENOM" id="CLU_017928_0_0_1"/>
<gene>
    <name evidence="12" type="ORF">M404DRAFT_1002466</name>
</gene>
<feature type="region of interest" description="Disordered" evidence="9">
    <location>
        <begin position="471"/>
        <end position="510"/>
    </location>
</feature>
<evidence type="ECO:0000256" key="9">
    <source>
        <dbReference type="SAM" id="MobiDB-lite"/>
    </source>
</evidence>
<feature type="coiled-coil region" evidence="8">
    <location>
        <begin position="605"/>
        <end position="632"/>
    </location>
</feature>
<dbReference type="STRING" id="870435.A0A0C3JYI9"/>
<feature type="region of interest" description="Disordered" evidence="9">
    <location>
        <begin position="633"/>
        <end position="672"/>
    </location>
</feature>
<evidence type="ECO:0000259" key="11">
    <source>
        <dbReference type="PROSITE" id="PS50103"/>
    </source>
</evidence>
<keyword evidence="8" id="KW-0175">Coiled coil</keyword>
<dbReference type="Pfam" id="PF01480">
    <property type="entry name" value="PWI"/>
    <property type="match status" value="1"/>
</dbReference>
<feature type="region of interest" description="Disordered" evidence="9">
    <location>
        <begin position="105"/>
        <end position="141"/>
    </location>
</feature>
<evidence type="ECO:0008006" key="14">
    <source>
        <dbReference type="Google" id="ProtNLM"/>
    </source>
</evidence>